<dbReference type="NCBIfam" id="TIGR00419">
    <property type="entry name" value="tim"/>
    <property type="match status" value="1"/>
</dbReference>
<evidence type="ECO:0000256" key="3">
    <source>
        <dbReference type="ARBA" id="ARBA00022432"/>
    </source>
</evidence>
<comment type="catalytic activity">
    <reaction evidence="7 8">
        <text>D-glyceraldehyde 3-phosphate = dihydroxyacetone phosphate</text>
        <dbReference type="Rhea" id="RHEA:18585"/>
        <dbReference type="ChEBI" id="CHEBI:57642"/>
        <dbReference type="ChEBI" id="CHEBI:59776"/>
        <dbReference type="EC" id="5.3.1.1"/>
    </reaction>
</comment>
<dbReference type="InterPro" id="IPR020861">
    <property type="entry name" value="Triosephosphate_isomerase_AS"/>
</dbReference>
<feature type="binding site" evidence="7">
    <location>
        <position position="213"/>
    </location>
    <ligand>
        <name>substrate</name>
    </ligand>
</feature>
<comment type="subcellular location">
    <subcellularLocation>
        <location evidence="7 8">Cytoplasm</location>
    </subcellularLocation>
</comment>
<evidence type="ECO:0000256" key="8">
    <source>
        <dbReference type="RuleBase" id="RU363013"/>
    </source>
</evidence>
<organism evidence="9 10">
    <name type="scientific">Thermotomaculum hydrothermale</name>
    <dbReference type="NCBI Taxonomy" id="981385"/>
    <lineage>
        <taxon>Bacteria</taxon>
        <taxon>Pseudomonadati</taxon>
        <taxon>Acidobacteriota</taxon>
        <taxon>Holophagae</taxon>
        <taxon>Thermotomaculales</taxon>
        <taxon>Thermotomaculaceae</taxon>
        <taxon>Thermotomaculum</taxon>
    </lineage>
</organism>
<feature type="binding site" evidence="7">
    <location>
        <begin position="9"/>
        <end position="11"/>
    </location>
    <ligand>
        <name>substrate</name>
    </ligand>
</feature>
<dbReference type="AlphaFoldDB" id="A0A7R6SYP0"/>
<evidence type="ECO:0000256" key="1">
    <source>
        <dbReference type="ARBA" id="ARBA00004680"/>
    </source>
</evidence>
<dbReference type="FunFam" id="3.20.20.70:FF:000016">
    <property type="entry name" value="Triosephosphate isomerase"/>
    <property type="match status" value="1"/>
</dbReference>
<dbReference type="InterPro" id="IPR022896">
    <property type="entry name" value="TrioseP_Isoase_bac/euk"/>
</dbReference>
<dbReference type="GO" id="GO:0005829">
    <property type="term" value="C:cytosol"/>
    <property type="evidence" value="ECO:0007669"/>
    <property type="project" value="TreeGrafter"/>
</dbReference>
<gene>
    <name evidence="7 9" type="primary">tpiA</name>
    <name evidence="9" type="ORF">TTHT_1476</name>
</gene>
<dbReference type="GO" id="GO:0004807">
    <property type="term" value="F:triose-phosphate isomerase activity"/>
    <property type="evidence" value="ECO:0007669"/>
    <property type="project" value="UniProtKB-UniRule"/>
</dbReference>
<comment type="similarity">
    <text evidence="2 7 8">Belongs to the triosephosphate isomerase family.</text>
</comment>
<dbReference type="GO" id="GO:0006094">
    <property type="term" value="P:gluconeogenesis"/>
    <property type="evidence" value="ECO:0007669"/>
    <property type="project" value="UniProtKB-UniRule"/>
</dbReference>
<dbReference type="Proteomes" id="UP000595564">
    <property type="component" value="Chromosome"/>
</dbReference>
<keyword evidence="4 7" id="KW-0963">Cytoplasm</keyword>
<feature type="active site" description="Electrophile" evidence="7">
    <location>
        <position position="95"/>
    </location>
</feature>
<dbReference type="InterPro" id="IPR000652">
    <property type="entry name" value="Triosephosphate_isomerase"/>
</dbReference>
<dbReference type="CDD" id="cd00311">
    <property type="entry name" value="TIM"/>
    <property type="match status" value="1"/>
</dbReference>
<evidence type="ECO:0000256" key="2">
    <source>
        <dbReference type="ARBA" id="ARBA00007422"/>
    </source>
</evidence>
<dbReference type="SUPFAM" id="SSF51351">
    <property type="entry name" value="Triosephosphate isomerase (TIM)"/>
    <property type="match status" value="1"/>
</dbReference>
<dbReference type="KEGG" id="thyd:TTHT_1476"/>
<dbReference type="PROSITE" id="PS00171">
    <property type="entry name" value="TIM_1"/>
    <property type="match status" value="1"/>
</dbReference>
<dbReference type="RefSeq" id="WP_201327283.1">
    <property type="nucleotide sequence ID" value="NZ_AP017470.1"/>
</dbReference>
<evidence type="ECO:0000256" key="4">
    <source>
        <dbReference type="ARBA" id="ARBA00022490"/>
    </source>
</evidence>
<dbReference type="EC" id="5.3.1.1" evidence="7 8"/>
<feature type="binding site" evidence="7">
    <location>
        <begin position="234"/>
        <end position="235"/>
    </location>
    <ligand>
        <name>substrate</name>
    </ligand>
</feature>
<dbReference type="PANTHER" id="PTHR21139">
    <property type="entry name" value="TRIOSEPHOSPHATE ISOMERASE"/>
    <property type="match status" value="1"/>
</dbReference>
<evidence type="ECO:0000313" key="10">
    <source>
        <dbReference type="Proteomes" id="UP000595564"/>
    </source>
</evidence>
<keyword evidence="5 7" id="KW-0324">Glycolysis</keyword>
<feature type="active site" description="Proton acceptor" evidence="7">
    <location>
        <position position="167"/>
    </location>
</feature>
<evidence type="ECO:0000256" key="7">
    <source>
        <dbReference type="HAMAP-Rule" id="MF_00147"/>
    </source>
</evidence>
<accession>A0A7R6SYP0</accession>
<proteinExistence type="inferred from homology"/>
<keyword evidence="10" id="KW-1185">Reference proteome</keyword>
<keyword evidence="6 7" id="KW-0413">Isomerase</keyword>
<dbReference type="InterPro" id="IPR013785">
    <property type="entry name" value="Aldolase_TIM"/>
</dbReference>
<dbReference type="PANTHER" id="PTHR21139:SF42">
    <property type="entry name" value="TRIOSEPHOSPHATE ISOMERASE"/>
    <property type="match status" value="1"/>
</dbReference>
<name>A0A7R6SYP0_9BACT</name>
<evidence type="ECO:0000313" key="9">
    <source>
        <dbReference type="EMBL" id="BBB32984.1"/>
    </source>
</evidence>
<evidence type="ECO:0000256" key="6">
    <source>
        <dbReference type="ARBA" id="ARBA00023235"/>
    </source>
</evidence>
<comment type="pathway">
    <text evidence="7 8">Carbohydrate biosynthesis; gluconeogenesis.</text>
</comment>
<comment type="subunit">
    <text evidence="7 8">Homodimer.</text>
</comment>
<dbReference type="HAMAP" id="MF_00147_B">
    <property type="entry name" value="TIM_B"/>
    <property type="match status" value="1"/>
</dbReference>
<dbReference type="InterPro" id="IPR035990">
    <property type="entry name" value="TIM_sf"/>
</dbReference>
<reference evidence="9 10" key="1">
    <citation type="journal article" date="2012" name="Extremophiles">
        <title>Thermotomaculum hydrothermale gen. nov., sp. nov., a novel heterotrophic thermophile within the phylum Acidobacteria from a deep-sea hydrothermal vent chimney in the Southern Okinawa Trough.</title>
        <authorList>
            <person name="Izumi H."/>
            <person name="Nunoura T."/>
            <person name="Miyazaki M."/>
            <person name="Mino S."/>
            <person name="Toki T."/>
            <person name="Takai K."/>
            <person name="Sako Y."/>
            <person name="Sawabe T."/>
            <person name="Nakagawa S."/>
        </authorList>
    </citation>
    <scope>NUCLEOTIDE SEQUENCE [LARGE SCALE GENOMIC DNA]</scope>
    <source>
        <strain evidence="9 10">AC55</strain>
    </source>
</reference>
<dbReference type="EMBL" id="AP017470">
    <property type="protein sequence ID" value="BBB32984.1"/>
    <property type="molecule type" value="Genomic_DNA"/>
</dbReference>
<dbReference type="Pfam" id="PF00121">
    <property type="entry name" value="TIM"/>
    <property type="match status" value="1"/>
</dbReference>
<dbReference type="GO" id="GO:0046166">
    <property type="term" value="P:glyceraldehyde-3-phosphate biosynthetic process"/>
    <property type="evidence" value="ECO:0007669"/>
    <property type="project" value="TreeGrafter"/>
</dbReference>
<dbReference type="UniPathway" id="UPA00109">
    <property type="reaction ID" value="UER00189"/>
</dbReference>
<keyword evidence="3 7" id="KW-0312">Gluconeogenesis</keyword>
<dbReference type="PROSITE" id="PS51440">
    <property type="entry name" value="TIM_2"/>
    <property type="match status" value="1"/>
</dbReference>
<protein>
    <recommendedName>
        <fullName evidence="7 8">Triosephosphate isomerase</fullName>
        <shortName evidence="7">TIM</shortName>
        <shortName evidence="7">TPI</shortName>
        <ecNumber evidence="7 8">5.3.1.1</ecNumber>
    </recommendedName>
    <alternativeName>
        <fullName evidence="7">Triose-phosphate isomerase</fullName>
    </alternativeName>
</protein>
<dbReference type="GO" id="GO:0019563">
    <property type="term" value="P:glycerol catabolic process"/>
    <property type="evidence" value="ECO:0007669"/>
    <property type="project" value="TreeGrafter"/>
</dbReference>
<sequence length="253" mass="28405">MRKLFIAGNWKMHNGVKDTEDFFNELFNLVSNYEKVDIAIAPPFTSIPKAVEVCRTKRVLIGAQNMYFEDKGAFTGEISPQFLKELNVDFVILGHSERRHIFGETNDLIAKKLKKALNEGFIPILCVGETLKEREDEKTETVLKEQVDSAFNNLTPDEAKRVIIAYEPVWAIGTGKTATPEIARDAHFFIRKRIKELYNSIVADEIRILYGGSVKPENAKSLLQVDQIDGALIGGASLKAQSFAEIIKIGMEV</sequence>
<dbReference type="Gene3D" id="3.20.20.70">
    <property type="entry name" value="Aldolase class I"/>
    <property type="match status" value="1"/>
</dbReference>
<dbReference type="GO" id="GO:0006096">
    <property type="term" value="P:glycolytic process"/>
    <property type="evidence" value="ECO:0007669"/>
    <property type="project" value="UniProtKB-UniRule"/>
</dbReference>
<dbReference type="UniPathway" id="UPA00138"/>
<evidence type="ECO:0000256" key="5">
    <source>
        <dbReference type="ARBA" id="ARBA00023152"/>
    </source>
</evidence>
<feature type="binding site" evidence="7">
    <location>
        <position position="173"/>
    </location>
    <ligand>
        <name>substrate</name>
    </ligand>
</feature>
<comment type="pathway">
    <text evidence="1 7 8">Carbohydrate degradation; glycolysis; D-glyceraldehyde 3-phosphate from glycerone phosphate: step 1/1.</text>
</comment>
<comment type="function">
    <text evidence="7">Involved in the gluconeogenesis. Catalyzes stereospecifically the conversion of dihydroxyacetone phosphate (DHAP) to D-glyceraldehyde-3-phosphate (G3P).</text>
</comment>